<reference evidence="4" key="1">
    <citation type="journal article" date="2006" name="Science">
        <title>Ancient noncoding elements conserved in the human genome.</title>
        <authorList>
            <person name="Venkatesh B."/>
            <person name="Kirkness E.F."/>
            <person name="Loh Y.H."/>
            <person name="Halpern A.L."/>
            <person name="Lee A.P."/>
            <person name="Johnson J."/>
            <person name="Dandona N."/>
            <person name="Viswanathan L.D."/>
            <person name="Tay A."/>
            <person name="Venter J.C."/>
            <person name="Strausberg R.L."/>
            <person name="Brenner S."/>
        </authorList>
    </citation>
    <scope>NUCLEOTIDE SEQUENCE [LARGE SCALE GENOMIC DNA]</scope>
</reference>
<feature type="region of interest" description="Disordered" evidence="1">
    <location>
        <begin position="412"/>
        <end position="433"/>
    </location>
</feature>
<feature type="region of interest" description="Disordered" evidence="1">
    <location>
        <begin position="259"/>
        <end position="366"/>
    </location>
</feature>
<accession>A0A4W3I2A1</accession>
<organism evidence="3 4">
    <name type="scientific">Callorhinchus milii</name>
    <name type="common">Ghost shark</name>
    <dbReference type="NCBI Taxonomy" id="7868"/>
    <lineage>
        <taxon>Eukaryota</taxon>
        <taxon>Metazoa</taxon>
        <taxon>Chordata</taxon>
        <taxon>Craniata</taxon>
        <taxon>Vertebrata</taxon>
        <taxon>Chondrichthyes</taxon>
        <taxon>Holocephali</taxon>
        <taxon>Chimaeriformes</taxon>
        <taxon>Callorhinchidae</taxon>
        <taxon>Callorhinchus</taxon>
    </lineage>
</organism>
<feature type="region of interest" description="Disordered" evidence="1">
    <location>
        <begin position="187"/>
        <end position="243"/>
    </location>
</feature>
<dbReference type="GeneTree" id="ENSGT00940000153997"/>
<dbReference type="Proteomes" id="UP000314986">
    <property type="component" value="Unassembled WGS sequence"/>
</dbReference>
<evidence type="ECO:0000256" key="1">
    <source>
        <dbReference type="SAM" id="MobiDB-lite"/>
    </source>
</evidence>
<feature type="domain" description="FAM21/CAPZIP" evidence="2">
    <location>
        <begin position="112"/>
        <end position="229"/>
    </location>
</feature>
<evidence type="ECO:0000313" key="3">
    <source>
        <dbReference type="Ensembl" id="ENSCMIP00000021580.1"/>
    </source>
</evidence>
<dbReference type="AlphaFoldDB" id="A0A4W3I2A1"/>
<reference evidence="4" key="2">
    <citation type="journal article" date="2007" name="PLoS Biol.">
        <title>Survey sequencing and comparative analysis of the elephant shark (Callorhinchus milii) genome.</title>
        <authorList>
            <person name="Venkatesh B."/>
            <person name="Kirkness E.F."/>
            <person name="Loh Y.H."/>
            <person name="Halpern A.L."/>
            <person name="Lee A.P."/>
            <person name="Johnson J."/>
            <person name="Dandona N."/>
            <person name="Viswanathan L.D."/>
            <person name="Tay A."/>
            <person name="Venter J.C."/>
            <person name="Strausberg R.L."/>
            <person name="Brenner S."/>
        </authorList>
    </citation>
    <scope>NUCLEOTIDE SEQUENCE [LARGE SCALE GENOMIC DNA]</scope>
</reference>
<reference evidence="3" key="5">
    <citation type="submission" date="2025-09" db="UniProtKB">
        <authorList>
            <consortium name="Ensembl"/>
        </authorList>
    </citation>
    <scope>IDENTIFICATION</scope>
</reference>
<dbReference type="InParanoid" id="A0A4W3I2A1"/>
<dbReference type="STRING" id="7868.ENSCMIP00000021580"/>
<reference evidence="4" key="3">
    <citation type="journal article" date="2014" name="Nature">
        <title>Elephant shark genome provides unique insights into gnathostome evolution.</title>
        <authorList>
            <consortium name="International Elephant Shark Genome Sequencing Consortium"/>
            <person name="Venkatesh B."/>
            <person name="Lee A.P."/>
            <person name="Ravi V."/>
            <person name="Maurya A.K."/>
            <person name="Lian M.M."/>
            <person name="Swann J.B."/>
            <person name="Ohta Y."/>
            <person name="Flajnik M.F."/>
            <person name="Sutoh Y."/>
            <person name="Kasahara M."/>
            <person name="Hoon S."/>
            <person name="Gangu V."/>
            <person name="Roy S.W."/>
            <person name="Irimia M."/>
            <person name="Korzh V."/>
            <person name="Kondrychyn I."/>
            <person name="Lim Z.W."/>
            <person name="Tay B.H."/>
            <person name="Tohari S."/>
            <person name="Kong K.W."/>
            <person name="Ho S."/>
            <person name="Lorente-Galdos B."/>
            <person name="Quilez J."/>
            <person name="Marques-Bonet T."/>
            <person name="Raney B.J."/>
            <person name="Ingham P.W."/>
            <person name="Tay A."/>
            <person name="Hillier L.W."/>
            <person name="Minx P."/>
            <person name="Boehm T."/>
            <person name="Wilson R.K."/>
            <person name="Brenner S."/>
            <person name="Warren W.C."/>
        </authorList>
    </citation>
    <scope>NUCLEOTIDE SEQUENCE [LARGE SCALE GENOMIC DNA]</scope>
</reference>
<name>A0A4W3I2A1_CALMI</name>
<feature type="compositionally biased region" description="Low complexity" evidence="1">
    <location>
        <begin position="144"/>
        <end position="166"/>
    </location>
</feature>
<evidence type="ECO:0000313" key="4">
    <source>
        <dbReference type="Proteomes" id="UP000314986"/>
    </source>
</evidence>
<dbReference type="Ensembl" id="ENSCMIT00000021965.1">
    <property type="protein sequence ID" value="ENSCMIP00000021580.1"/>
    <property type="gene ID" value="ENSCMIG00000009821.1"/>
</dbReference>
<dbReference type="Pfam" id="PF15255">
    <property type="entry name" value="CAP-ZIP_m"/>
    <property type="match status" value="1"/>
</dbReference>
<evidence type="ECO:0000259" key="2">
    <source>
        <dbReference type="Pfam" id="PF15255"/>
    </source>
</evidence>
<dbReference type="InterPro" id="IPR029341">
    <property type="entry name" value="FAM21/CAPZIP"/>
</dbReference>
<feature type="region of interest" description="Disordered" evidence="1">
    <location>
        <begin position="135"/>
        <end position="168"/>
    </location>
</feature>
<sequence>MFIVSLCFQREPAEPEPSPSLFVEDVKSGVSSVVSLFDEEEDVNWEDSLSLSSQASGDLLSDTGVSTRVFQDEELLFSHHQQLDNDPDVDLFAAALKPEVRSHRLLSGPHCTKIKAPSSRIGKLQATLAFNPTTLLPGASPRIPASQGSASPSSPPGQSAKSAPSQEVGVGFDQPVQADTLHSVVKSRARVAGKRRPPTRGAHRLVAQRSDELEETDQVSELADKAPEQLHIPSPLGKQSPSEIVVTAKWAPAAKADPLLGARARPPTPPDALFGSDHLFSPSACQEPTGQPGEGSVAKRRVEKGPSLPTLAQDQGLYQPQRPAGKKLKPTPPLEEKEEEADDLFGTAKSKGSRKQPKAAVHRESKAQDIFEDDLFATESLAVTKRSSTRPGASSLFGDGEDIFADLSAVKPKEKRTKKKVETKSIFDDDMGE</sequence>
<reference evidence="3" key="4">
    <citation type="submission" date="2025-08" db="UniProtKB">
        <authorList>
            <consortium name="Ensembl"/>
        </authorList>
    </citation>
    <scope>IDENTIFICATION</scope>
</reference>
<protein>
    <recommendedName>
        <fullName evidence="2">FAM21/CAPZIP domain-containing protein</fullName>
    </recommendedName>
</protein>
<feature type="compositionally biased region" description="Basic residues" evidence="1">
    <location>
        <begin position="187"/>
        <end position="203"/>
    </location>
</feature>
<keyword evidence="4" id="KW-1185">Reference proteome</keyword>
<proteinExistence type="predicted"/>